<dbReference type="Proteomes" id="UP000215914">
    <property type="component" value="Unassembled WGS sequence"/>
</dbReference>
<evidence type="ECO:0000313" key="1">
    <source>
        <dbReference type="EMBL" id="KAF5780651.1"/>
    </source>
</evidence>
<dbReference type="EMBL" id="MNCJ02000326">
    <property type="protein sequence ID" value="KAF5780651.1"/>
    <property type="molecule type" value="Genomic_DNA"/>
</dbReference>
<reference evidence="1" key="1">
    <citation type="journal article" date="2017" name="Nature">
        <title>The sunflower genome provides insights into oil metabolism, flowering and Asterid evolution.</title>
        <authorList>
            <person name="Badouin H."/>
            <person name="Gouzy J."/>
            <person name="Grassa C.J."/>
            <person name="Murat F."/>
            <person name="Staton S.E."/>
            <person name="Cottret L."/>
            <person name="Lelandais-Briere C."/>
            <person name="Owens G.L."/>
            <person name="Carrere S."/>
            <person name="Mayjonade B."/>
            <person name="Legrand L."/>
            <person name="Gill N."/>
            <person name="Kane N.C."/>
            <person name="Bowers J.E."/>
            <person name="Hubner S."/>
            <person name="Bellec A."/>
            <person name="Berard A."/>
            <person name="Berges H."/>
            <person name="Blanchet N."/>
            <person name="Boniface M.C."/>
            <person name="Brunel D."/>
            <person name="Catrice O."/>
            <person name="Chaidir N."/>
            <person name="Claudel C."/>
            <person name="Donnadieu C."/>
            <person name="Faraut T."/>
            <person name="Fievet G."/>
            <person name="Helmstetter N."/>
            <person name="King M."/>
            <person name="Knapp S.J."/>
            <person name="Lai Z."/>
            <person name="Le Paslier M.C."/>
            <person name="Lippi Y."/>
            <person name="Lorenzon L."/>
            <person name="Mandel J.R."/>
            <person name="Marage G."/>
            <person name="Marchand G."/>
            <person name="Marquand E."/>
            <person name="Bret-Mestries E."/>
            <person name="Morien E."/>
            <person name="Nambeesan S."/>
            <person name="Nguyen T."/>
            <person name="Pegot-Espagnet P."/>
            <person name="Pouilly N."/>
            <person name="Raftis F."/>
            <person name="Sallet E."/>
            <person name="Schiex T."/>
            <person name="Thomas J."/>
            <person name="Vandecasteele C."/>
            <person name="Vares D."/>
            <person name="Vear F."/>
            <person name="Vautrin S."/>
            <person name="Crespi M."/>
            <person name="Mangin B."/>
            <person name="Burke J.M."/>
            <person name="Salse J."/>
            <person name="Munos S."/>
            <person name="Vincourt P."/>
            <person name="Rieseberg L.H."/>
            <person name="Langlade N.B."/>
        </authorList>
    </citation>
    <scope>NUCLEOTIDE SEQUENCE</scope>
    <source>
        <tissue evidence="1">Leaves</tissue>
    </source>
</reference>
<reference evidence="1" key="2">
    <citation type="submission" date="2020-06" db="EMBL/GenBank/DDBJ databases">
        <title>Helianthus annuus Genome sequencing and assembly Release 2.</title>
        <authorList>
            <person name="Gouzy J."/>
            <person name="Langlade N."/>
            <person name="Munos S."/>
        </authorList>
    </citation>
    <scope>NUCLEOTIDE SEQUENCE</scope>
    <source>
        <tissue evidence="1">Leaves</tissue>
    </source>
</reference>
<dbReference type="Gramene" id="mRNA:HanXRQr2_Chr11g0474331">
    <property type="protein sequence ID" value="mRNA:HanXRQr2_Chr11g0474331"/>
    <property type="gene ID" value="HanXRQr2_Chr11g0474331"/>
</dbReference>
<proteinExistence type="predicted"/>
<protein>
    <submittedName>
        <fullName evidence="1">Uncharacterized protein</fullName>
    </submittedName>
</protein>
<organism evidence="1 2">
    <name type="scientific">Helianthus annuus</name>
    <name type="common">Common sunflower</name>
    <dbReference type="NCBI Taxonomy" id="4232"/>
    <lineage>
        <taxon>Eukaryota</taxon>
        <taxon>Viridiplantae</taxon>
        <taxon>Streptophyta</taxon>
        <taxon>Embryophyta</taxon>
        <taxon>Tracheophyta</taxon>
        <taxon>Spermatophyta</taxon>
        <taxon>Magnoliopsida</taxon>
        <taxon>eudicotyledons</taxon>
        <taxon>Gunneridae</taxon>
        <taxon>Pentapetalae</taxon>
        <taxon>asterids</taxon>
        <taxon>campanulids</taxon>
        <taxon>Asterales</taxon>
        <taxon>Asteraceae</taxon>
        <taxon>Asteroideae</taxon>
        <taxon>Heliantheae alliance</taxon>
        <taxon>Heliantheae</taxon>
        <taxon>Helianthus</taxon>
    </lineage>
</organism>
<evidence type="ECO:0000313" key="2">
    <source>
        <dbReference type="Proteomes" id="UP000215914"/>
    </source>
</evidence>
<gene>
    <name evidence="1" type="ORF">HanXRQr2_Chr11g0474331</name>
</gene>
<keyword evidence="2" id="KW-1185">Reference proteome</keyword>
<name>A0A9K3MYS2_HELAN</name>
<dbReference type="AlphaFoldDB" id="A0A9K3MYS2"/>
<comment type="caution">
    <text evidence="1">The sequence shown here is derived from an EMBL/GenBank/DDBJ whole genome shotgun (WGS) entry which is preliminary data.</text>
</comment>
<accession>A0A9K3MYS2</accession>
<sequence length="105" mass="12443">MFQNIIIIHGLDFSKPIEISVFDMEPQNITMLNNLNPLSNSYTVKLKIVSLWRKMMHDRPTETYRVDMICMDKEVRFIKVTRFRLAVCIGFCQGFRTTSSWMNVF</sequence>